<feature type="region of interest" description="Disordered" evidence="3">
    <location>
        <begin position="27"/>
        <end position="47"/>
    </location>
</feature>
<dbReference type="InterPro" id="IPR001599">
    <property type="entry name" value="Macroglobln_a2"/>
</dbReference>
<evidence type="ECO:0000313" key="8">
    <source>
        <dbReference type="Proteomes" id="UP000315439"/>
    </source>
</evidence>
<feature type="signal peptide" evidence="4">
    <location>
        <begin position="1"/>
        <end position="20"/>
    </location>
</feature>
<dbReference type="InterPro" id="IPR008930">
    <property type="entry name" value="Terpenoid_cyclase/PrenylTrfase"/>
</dbReference>
<sequence>MTHKFKLPLLLLLFSVLISACGDQKDQTEDAQQPEQATSKPAKSSTGEASISKTYRWIDYIESNSHGIISSQSKISILFRSPVIDVAKVGDSAENFLKITPPIEGSLTFVTPRQIELIPSGPLPSGQRYSAALNTSQLEGFPDGLKNYQFSFSVIKQAFEIHSNGVKADDNGDTVSVSGYVATADSEDGLKVEKMLSASFLNKPAQIQWQHAENGRRHEFIVPGLKRQKQTEKLLLNWNGALISVDDQGKRSFEIPAYGEFKVANIRAVQADRQLIEISFTEKLSAEQNLKGLIQIDRGRFTIRQQGSLVKIYPQSLFTGEVTITIDQGLKNSRGFKLGEPVQQTLTFFNQKPQVRFVGKGVILPPNKSLTIPFEAVNVDSVQVTAFKIYANNMGQFLQANNLDQNYQSQRVGRYLWRKSISLESPVQDNWNRYSLDISELLAKHPGALFRLTLSINRSNSTYSCSQEENNVPVIKERAFSSYDQESYNEYSNWDYADNYYNNTQLRWRDRNNPCKDAYYRYGKNIEASRNFLASNIGIVAKQGNDRKLTLVTTNISTGLPWSQVKLEVYNYQHQQLAQATSDKNGLADIQLDSAAYYVRASVGEETGYLKLSPGLALPTSHFDVGGVKVKQGIKGYLYGERGVWRPGDDIFLTFVLQDKNNNIPPGHPVTLEFFNPKGQLVSSQTNNQPVDDFYRFNLKTEENAITGNWKAIARLGGLRFHKVIKVEAVIPNRLKVELKAEAPFLTASKMPVTTELFSQWLHGAKASNLKADVKVRLLPKKTRFKNFAGFNFDDPAREFRGEKQDVFSGNLDEEGRVSFKTNLAVKGKSPGLLSARFTSRVFEDSGAFSTERQSMDFHPYDNYLGVKLPKGDSRRNMLLTDTPHKIQIASVSSSGEKVALDEVEISLYKINWKWWWDKSGDSLAKYASAYSTEALERTAITTKDGIGEWEMEVNYPAWGRYLVRACDKKGGHCTGEVFYIDWPGWAGRSQNQKGIGASVVNLSTDKDKYQVGDVATINFPPSKQGKVLVSVENGSRLLDRFWTDIDPNNPGIKLPLTQAMSPNVYVSVMLIQPHSGKDNDLPIRLFGVVPVIVDDPATALSPQLQVADEISPQSSADIKVSESNGKSMTYTLAIVDEGLLGLTRYQTPKLRSHFYRKEALGVKTWDLFDEVVGAYGGELDRILALGGDGKEKDGEDGGKKKRFPPVVRFLGPFHLNAGETNSHAVDIPQYLGAVRVMVVAGYEGAYGSTEKSVYVRQPVNVLATVPRVVGPEEIVTIPVAVFVNEQALGEVSLEIEHDDHFERLDKGPIKLNFSEPGDQLGFIPLKVNSTLGQAHLRFVASNKNHTSQQDIYVDVRSANPVTSRQTKKVLKAGESWNTTHQPHGLPSTNQLTLELSRVPPLNLESRLKYLIRYPHGCVEQTTSSIFPQLYLNDLMTLEKTQADQVENNVAIGIERLRGFQLPSGGFAYWPGQNKIHDWASSYVGHFLLEAKSKGYHIPYNVLSNWIGYQRRTADSWTSGDTLSQSYRLFTLAMAGKPALGAMNRLRERDQIDNVSQWYLAAAYQKVGQTDAAKQLVAGLSTQVKSYARAGNTFGSSLRDQAIILDSLVLMNDQVLAEKMVQQISQTLSSTYWLSTQSTAYALNSMSHYVFQSDVGKQEAITAAYKIGDAPIEIVNNRLPLWKKHLTESKDEQIPVEINNQSGGKLYVTLHAEGVPPAGKEEAEQQGLAIQVDYFSASGKPVDVTRLAQGEDIQIRVKIRNDTTRDFQNLALSQILPSGWEIHNKRFDSLQNDKPEPSSHRYRGVSKRQQNQTAGFDYQDIRDDRVFTYFDLKTNQSKTFNITVNAAYLGRFYLPSFKVEAMYDASKYAKSKGQWVEVVKQP</sequence>
<dbReference type="SMART" id="SM01419">
    <property type="entry name" value="Thiol-ester_cl"/>
    <property type="match status" value="1"/>
</dbReference>
<dbReference type="Pfam" id="PF17972">
    <property type="entry name" value="bMG5"/>
    <property type="match status" value="1"/>
</dbReference>
<feature type="domain" description="Alpha-2-macroglobulin bait region" evidence="5">
    <location>
        <begin position="1001"/>
        <end position="1143"/>
    </location>
</feature>
<evidence type="ECO:0008006" key="9">
    <source>
        <dbReference type="Google" id="ProtNLM"/>
    </source>
</evidence>
<evidence type="ECO:0000259" key="5">
    <source>
        <dbReference type="SMART" id="SM01359"/>
    </source>
</evidence>
<reference evidence="7 8" key="1">
    <citation type="submission" date="2019-07" db="EMBL/GenBank/DDBJ databases">
        <title>Draft genome for Aliikangiella sp. M105.</title>
        <authorList>
            <person name="Wang G."/>
        </authorList>
    </citation>
    <scope>NUCLEOTIDE SEQUENCE [LARGE SCALE GENOMIC DNA]</scope>
    <source>
        <strain evidence="7 8">M105</strain>
    </source>
</reference>
<evidence type="ECO:0000313" key="7">
    <source>
        <dbReference type="EMBL" id="TQV88393.1"/>
    </source>
</evidence>
<protein>
    <recommendedName>
        <fullName evidence="9">Alpha-2-macroglobulin</fullName>
    </recommendedName>
</protein>
<dbReference type="PROSITE" id="PS51257">
    <property type="entry name" value="PROKAR_LIPOPROTEIN"/>
    <property type="match status" value="1"/>
</dbReference>
<comment type="caution">
    <text evidence="7">The sequence shown here is derived from an EMBL/GenBank/DDBJ whole genome shotgun (WGS) entry which is preliminary data.</text>
</comment>
<dbReference type="Pfam" id="PF01835">
    <property type="entry name" value="MG2"/>
    <property type="match status" value="1"/>
</dbReference>
<dbReference type="PANTHER" id="PTHR40094">
    <property type="entry name" value="ALPHA-2-MACROGLOBULIN HOMOLOG"/>
    <property type="match status" value="1"/>
</dbReference>
<evidence type="ECO:0000259" key="6">
    <source>
        <dbReference type="SMART" id="SM01360"/>
    </source>
</evidence>
<dbReference type="EMBL" id="VIKS01000004">
    <property type="protein sequence ID" value="TQV88393.1"/>
    <property type="molecule type" value="Genomic_DNA"/>
</dbReference>
<feature type="domain" description="Alpha-2-macroglobulin" evidence="6">
    <location>
        <begin position="1207"/>
        <end position="1296"/>
    </location>
</feature>
<dbReference type="GO" id="GO:0004866">
    <property type="term" value="F:endopeptidase inhibitor activity"/>
    <property type="evidence" value="ECO:0007669"/>
    <property type="project" value="InterPro"/>
</dbReference>
<dbReference type="Proteomes" id="UP000315439">
    <property type="component" value="Unassembled WGS sequence"/>
</dbReference>
<keyword evidence="8" id="KW-1185">Reference proteome</keyword>
<dbReference type="InterPro" id="IPR047565">
    <property type="entry name" value="Alpha-macroglob_thiol-ester_cl"/>
</dbReference>
<dbReference type="Gene3D" id="2.60.40.3710">
    <property type="match status" value="1"/>
</dbReference>
<dbReference type="Gene3D" id="1.50.10.20">
    <property type="match status" value="1"/>
</dbReference>
<dbReference type="InterPro" id="IPR041462">
    <property type="entry name" value="Bact_A2M_MG6"/>
</dbReference>
<dbReference type="OrthoDB" id="9767116at2"/>
<organism evidence="7 8">
    <name type="scientific">Aliikangiella coralliicola</name>
    <dbReference type="NCBI Taxonomy" id="2592383"/>
    <lineage>
        <taxon>Bacteria</taxon>
        <taxon>Pseudomonadati</taxon>
        <taxon>Pseudomonadota</taxon>
        <taxon>Gammaproteobacteria</taxon>
        <taxon>Oceanospirillales</taxon>
        <taxon>Pleioneaceae</taxon>
        <taxon>Aliikangiella</taxon>
    </lineage>
</organism>
<evidence type="ECO:0000256" key="3">
    <source>
        <dbReference type="SAM" id="MobiDB-lite"/>
    </source>
</evidence>
<dbReference type="Gene3D" id="2.60.40.1930">
    <property type="match status" value="1"/>
</dbReference>
<dbReference type="Pfam" id="PF00207">
    <property type="entry name" value="A2M"/>
    <property type="match status" value="1"/>
</dbReference>
<dbReference type="InterPro" id="IPR002890">
    <property type="entry name" value="MG2"/>
</dbReference>
<comment type="similarity">
    <text evidence="1">Belongs to the protease inhibitor I39 (alpha-2-macroglobulin) family. Bacterial alpha-2-macroglobulin subfamily.</text>
</comment>
<dbReference type="GO" id="GO:0005615">
    <property type="term" value="C:extracellular space"/>
    <property type="evidence" value="ECO:0007669"/>
    <property type="project" value="InterPro"/>
</dbReference>
<dbReference type="InterPro" id="IPR011626">
    <property type="entry name" value="Alpha-macroglobulin_TED"/>
</dbReference>
<dbReference type="RefSeq" id="WP_142892901.1">
    <property type="nucleotide sequence ID" value="NZ_ML660162.1"/>
</dbReference>
<dbReference type="Pfam" id="PF11974">
    <property type="entry name" value="bMG3"/>
    <property type="match status" value="1"/>
</dbReference>
<dbReference type="CDD" id="cd02891">
    <property type="entry name" value="A2M_like"/>
    <property type="match status" value="1"/>
</dbReference>
<proteinExistence type="inferred from homology"/>
<dbReference type="InterPro" id="IPR011625">
    <property type="entry name" value="A2M_N_BRD"/>
</dbReference>
<feature type="compositionally biased region" description="Polar residues" evidence="3">
    <location>
        <begin position="30"/>
        <end position="47"/>
    </location>
</feature>
<feature type="region of interest" description="Disordered" evidence="3">
    <location>
        <begin position="1788"/>
        <end position="1813"/>
    </location>
</feature>
<accession>A0A545UG65</accession>
<dbReference type="Pfam" id="PF07678">
    <property type="entry name" value="TED_complement"/>
    <property type="match status" value="1"/>
</dbReference>
<feature type="chain" id="PRO_5021713171" description="Alpha-2-macroglobulin" evidence="4">
    <location>
        <begin position="21"/>
        <end position="1882"/>
    </location>
</feature>
<evidence type="ECO:0000256" key="4">
    <source>
        <dbReference type="SAM" id="SignalP"/>
    </source>
</evidence>
<gene>
    <name evidence="7" type="ORF">FLL46_07680</name>
</gene>
<keyword evidence="2 4" id="KW-0732">Signal</keyword>
<dbReference type="SMART" id="SM01360">
    <property type="entry name" value="A2M"/>
    <property type="match status" value="1"/>
</dbReference>
<dbReference type="InterPro" id="IPR041246">
    <property type="entry name" value="Bact_MG10"/>
</dbReference>
<dbReference type="InterPro" id="IPR051802">
    <property type="entry name" value="YfhM-like"/>
</dbReference>
<evidence type="ECO:0000256" key="1">
    <source>
        <dbReference type="ARBA" id="ARBA00010556"/>
    </source>
</evidence>
<dbReference type="InterPro" id="IPR041203">
    <property type="entry name" value="Bact_A2M_MG5"/>
</dbReference>
<dbReference type="Pfam" id="PF07703">
    <property type="entry name" value="A2M_BRD"/>
    <property type="match status" value="1"/>
</dbReference>
<dbReference type="SUPFAM" id="SSF48239">
    <property type="entry name" value="Terpenoid cyclases/Protein prenyltransferases"/>
    <property type="match status" value="1"/>
</dbReference>
<dbReference type="InterPro" id="IPR021868">
    <property type="entry name" value="Alpha_2_Macroglob_MG3"/>
</dbReference>
<dbReference type="SMART" id="SM01359">
    <property type="entry name" value="A2M_N_2"/>
    <property type="match status" value="1"/>
</dbReference>
<dbReference type="Pfam" id="PF17973">
    <property type="entry name" value="bMG10"/>
    <property type="match status" value="1"/>
</dbReference>
<dbReference type="PANTHER" id="PTHR40094:SF1">
    <property type="entry name" value="UBIQUITIN DOMAIN-CONTAINING PROTEIN"/>
    <property type="match status" value="1"/>
</dbReference>
<feature type="compositionally biased region" description="Basic and acidic residues" evidence="3">
    <location>
        <begin position="1788"/>
        <end position="1799"/>
    </location>
</feature>
<evidence type="ECO:0000256" key="2">
    <source>
        <dbReference type="ARBA" id="ARBA00022729"/>
    </source>
</evidence>
<name>A0A545UG65_9GAMM</name>
<dbReference type="Pfam" id="PF17962">
    <property type="entry name" value="bMG6"/>
    <property type="match status" value="1"/>
</dbReference>